<comment type="caution">
    <text evidence="3">The sequence shown here is derived from an EMBL/GenBank/DDBJ whole genome shotgun (WGS) entry which is preliminary data.</text>
</comment>
<dbReference type="RefSeq" id="WP_085254355.1">
    <property type="nucleotide sequence ID" value="NZ_AP022573.1"/>
</dbReference>
<sequence>MAGLAIQPQLLAAAAADAAGINSAIGAAGAAAAAPTTAITAAAADEVSAVTAAIFGAYGQEYQALLGRAVAFHDQFVAALSAAGSAYEGAEIAASNALHTLAADALALLSGNAGPTMSTVTGTISATQSFAAGDPIYTLVLGASGYPIPSQEYIDGIPPLFTNPFWGAGTNIGISTPEGLYPLTGIKDLTLDVSLARGLTILNDAIQQYAILGGTANTVNVFGYSQSAIISSLEMHLLNPTNTPGMSLLPPGVNLNFTLVGDPANPNGGVFARFPGLTLPSLGLTFGTATPDNSFPTHIYTIEYDGFADFPQYPLNFLSDLNAFLGIIELHGGYPFLTPDQIANAIHLTNTVGHPLTDYYIVPTKDLPLLAPVRAIPVIGHPIADLLQPDLRVIVDLGYGSTTQGWSPDPPNVPTAFGVIPPVSPGGVLSALGTGAQQGVTAFVNDIRADLATPPSFSLPDLTSLGTGGSGLIPALTSALSSPNSFIASLESANTNVSDAIATSASAAYSTLLPTADVATSLVASVPSYDANLFLDGVEQIASGDPAGGLLYALGAPLAADTALATLFGGFEVRVFQHAASTILDAWTGTVPPTPG</sequence>
<dbReference type="SUPFAM" id="SSF140459">
    <property type="entry name" value="PE/PPE dimer-like"/>
    <property type="match status" value="1"/>
</dbReference>
<feature type="domain" description="PE-PPE" evidence="2">
    <location>
        <begin position="172"/>
        <end position="399"/>
    </location>
</feature>
<dbReference type="InterPro" id="IPR013228">
    <property type="entry name" value="PE-PPE_C"/>
</dbReference>
<dbReference type="InterPro" id="IPR038332">
    <property type="entry name" value="PPE_sf"/>
</dbReference>
<dbReference type="EMBL" id="LQPR01000012">
    <property type="protein sequence ID" value="ORW73831.1"/>
    <property type="molecule type" value="Genomic_DNA"/>
</dbReference>
<evidence type="ECO:0000259" key="2">
    <source>
        <dbReference type="Pfam" id="PF08237"/>
    </source>
</evidence>
<dbReference type="Gene3D" id="1.10.287.850">
    <property type="entry name" value="HP0062-like domain"/>
    <property type="match status" value="1"/>
</dbReference>
<feature type="domain" description="PE" evidence="1">
    <location>
        <begin position="5"/>
        <end position="93"/>
    </location>
</feature>
<gene>
    <name evidence="3" type="ORF">AWC23_00525</name>
</gene>
<dbReference type="Pfam" id="PF08237">
    <property type="entry name" value="PE-PPE"/>
    <property type="match status" value="1"/>
</dbReference>
<protein>
    <recommendedName>
        <fullName evidence="5">PE family protein</fullName>
    </recommendedName>
</protein>
<dbReference type="InterPro" id="IPR000084">
    <property type="entry name" value="PE-PGRS_N"/>
</dbReference>
<proteinExistence type="predicted"/>
<evidence type="ECO:0008006" key="5">
    <source>
        <dbReference type="Google" id="ProtNLM"/>
    </source>
</evidence>
<evidence type="ECO:0000313" key="4">
    <source>
        <dbReference type="Proteomes" id="UP000193387"/>
    </source>
</evidence>
<dbReference type="AlphaFoldDB" id="A0AAJ3TWF2"/>
<name>A0AAJ3TWF2_9MYCO</name>
<evidence type="ECO:0000259" key="1">
    <source>
        <dbReference type="Pfam" id="PF00934"/>
    </source>
</evidence>
<organism evidence="3 4">
    <name type="scientific">Mycobacterium saskatchewanense</name>
    <dbReference type="NCBI Taxonomy" id="220927"/>
    <lineage>
        <taxon>Bacteria</taxon>
        <taxon>Bacillati</taxon>
        <taxon>Actinomycetota</taxon>
        <taxon>Actinomycetes</taxon>
        <taxon>Mycobacteriales</taxon>
        <taxon>Mycobacteriaceae</taxon>
        <taxon>Mycobacterium</taxon>
        <taxon>Mycobacterium simiae complex</taxon>
    </lineage>
</organism>
<evidence type="ECO:0000313" key="3">
    <source>
        <dbReference type="EMBL" id="ORW73831.1"/>
    </source>
</evidence>
<dbReference type="Pfam" id="PF00934">
    <property type="entry name" value="PE"/>
    <property type="match status" value="1"/>
</dbReference>
<dbReference type="Proteomes" id="UP000193387">
    <property type="component" value="Unassembled WGS sequence"/>
</dbReference>
<reference evidence="3 4" key="1">
    <citation type="submission" date="2016-01" db="EMBL/GenBank/DDBJ databases">
        <title>The new phylogeny of the genus Mycobacterium.</title>
        <authorList>
            <person name="Tarcisio F."/>
            <person name="Conor M."/>
            <person name="Antonella G."/>
            <person name="Elisabetta G."/>
            <person name="Giulia F.S."/>
            <person name="Sara T."/>
            <person name="Anna F."/>
            <person name="Clotilde B."/>
            <person name="Roberto B."/>
            <person name="Veronica D.S."/>
            <person name="Fabio R."/>
            <person name="Monica P."/>
            <person name="Olivier J."/>
            <person name="Enrico T."/>
            <person name="Nicola S."/>
        </authorList>
    </citation>
    <scope>NUCLEOTIDE SEQUENCE [LARGE SCALE GENOMIC DNA]</scope>
    <source>
        <strain evidence="3 4">DSM 44616</strain>
    </source>
</reference>
<keyword evidence="4" id="KW-1185">Reference proteome</keyword>
<accession>A0AAJ3TWF2</accession>